<dbReference type="PROSITE" id="PS51257">
    <property type="entry name" value="PROKAR_LIPOPROTEIN"/>
    <property type="match status" value="1"/>
</dbReference>
<dbReference type="Pfam" id="PF04055">
    <property type="entry name" value="Radical_SAM"/>
    <property type="match status" value="1"/>
</dbReference>
<name>A0ABP3U3N0_9CLOT</name>
<dbReference type="PANTHER" id="PTHR43409:SF4">
    <property type="entry name" value="RADICAL SAM SUPERFAMILY PROTEIN"/>
    <property type="match status" value="1"/>
</dbReference>
<evidence type="ECO:0000256" key="2">
    <source>
        <dbReference type="ARBA" id="ARBA00022691"/>
    </source>
</evidence>
<dbReference type="SUPFAM" id="SSF102114">
    <property type="entry name" value="Radical SAM enzymes"/>
    <property type="match status" value="1"/>
</dbReference>
<dbReference type="Proteomes" id="UP001500339">
    <property type="component" value="Unassembled WGS sequence"/>
</dbReference>
<evidence type="ECO:0000256" key="4">
    <source>
        <dbReference type="ARBA" id="ARBA00023004"/>
    </source>
</evidence>
<dbReference type="SFLD" id="SFLDG01095">
    <property type="entry name" value="Uncharacterised_Radical_SAM_Su"/>
    <property type="match status" value="1"/>
</dbReference>
<dbReference type="SFLD" id="SFLDS00029">
    <property type="entry name" value="Radical_SAM"/>
    <property type="match status" value="1"/>
</dbReference>
<evidence type="ECO:0000313" key="8">
    <source>
        <dbReference type="Proteomes" id="UP001500339"/>
    </source>
</evidence>
<keyword evidence="3" id="KW-0479">Metal-binding</keyword>
<evidence type="ECO:0000256" key="3">
    <source>
        <dbReference type="ARBA" id="ARBA00022723"/>
    </source>
</evidence>
<evidence type="ECO:0000313" key="7">
    <source>
        <dbReference type="EMBL" id="GAA0721362.1"/>
    </source>
</evidence>
<comment type="cofactor">
    <cofactor evidence="1">
        <name>[4Fe-4S] cluster</name>
        <dbReference type="ChEBI" id="CHEBI:49883"/>
    </cofactor>
</comment>
<dbReference type="InterPro" id="IPR051198">
    <property type="entry name" value="BchE-like"/>
</dbReference>
<evidence type="ECO:0000256" key="1">
    <source>
        <dbReference type="ARBA" id="ARBA00001966"/>
    </source>
</evidence>
<keyword evidence="2" id="KW-0949">S-adenosyl-L-methionine</keyword>
<dbReference type="RefSeq" id="WP_343769594.1">
    <property type="nucleotide sequence ID" value="NZ_BAAACF010000001.1"/>
</dbReference>
<gene>
    <name evidence="7" type="ORF">GCM10008905_11740</name>
</gene>
<dbReference type="EMBL" id="BAAACF010000001">
    <property type="protein sequence ID" value="GAA0721362.1"/>
    <property type="molecule type" value="Genomic_DNA"/>
</dbReference>
<dbReference type="SMART" id="SM00729">
    <property type="entry name" value="Elp3"/>
    <property type="match status" value="1"/>
</dbReference>
<sequence length="289" mass="32825">MRYEGVVYRPPSEANSLIVQVTIGCAHNKCTFCGMYKHKQFRIRSKEEIFQDLELGRRYYGKVEKIFLADGDALCLNTKDLKDILVKIKEVFPECNRIGIYATPKDILKKPAEELVELRELGIGIIYMGLESGSEEILKDINKGVTKEEMIRAGKKVKESGIPLSITLISGLGGKVHWKSHAIESGEVISKISPDYLGLLTLMVEQGTELYQKINREEFKLLSPQEIMMETKVLLNNIEVSQCIFRSNHASNYVSLKGILPNDKEALMSKINGILSQEYNYKNEDFRIL</sequence>
<dbReference type="InterPro" id="IPR023404">
    <property type="entry name" value="rSAM_horseshoe"/>
</dbReference>
<dbReference type="InterPro" id="IPR006638">
    <property type="entry name" value="Elp3/MiaA/NifB-like_rSAM"/>
</dbReference>
<dbReference type="PANTHER" id="PTHR43409">
    <property type="entry name" value="ANAEROBIC MAGNESIUM-PROTOPORPHYRIN IX MONOMETHYL ESTER CYCLASE-RELATED"/>
    <property type="match status" value="1"/>
</dbReference>
<dbReference type="InterPro" id="IPR058240">
    <property type="entry name" value="rSAM_sf"/>
</dbReference>
<feature type="domain" description="Radical SAM core" evidence="6">
    <location>
        <begin position="9"/>
        <end position="239"/>
    </location>
</feature>
<reference evidence="8" key="1">
    <citation type="journal article" date="2019" name="Int. J. Syst. Evol. Microbiol.">
        <title>The Global Catalogue of Microorganisms (GCM) 10K type strain sequencing project: providing services to taxonomists for standard genome sequencing and annotation.</title>
        <authorList>
            <consortium name="The Broad Institute Genomics Platform"/>
            <consortium name="The Broad Institute Genome Sequencing Center for Infectious Disease"/>
            <person name="Wu L."/>
            <person name="Ma J."/>
        </authorList>
    </citation>
    <scope>NUCLEOTIDE SEQUENCE [LARGE SCALE GENOMIC DNA]</scope>
    <source>
        <strain evidence="8">JCM 1405</strain>
    </source>
</reference>
<comment type="caution">
    <text evidence="7">The sequence shown here is derived from an EMBL/GenBank/DDBJ whole genome shotgun (WGS) entry which is preliminary data.</text>
</comment>
<dbReference type="InterPro" id="IPR007197">
    <property type="entry name" value="rSAM"/>
</dbReference>
<dbReference type="SFLD" id="SFLDG01082">
    <property type="entry name" value="B12-binding_domain_containing"/>
    <property type="match status" value="1"/>
</dbReference>
<dbReference type="PROSITE" id="PS51918">
    <property type="entry name" value="RADICAL_SAM"/>
    <property type="match status" value="1"/>
</dbReference>
<evidence type="ECO:0000256" key="5">
    <source>
        <dbReference type="ARBA" id="ARBA00023014"/>
    </source>
</evidence>
<dbReference type="Gene3D" id="3.80.30.20">
    <property type="entry name" value="tm_1862 like domain"/>
    <property type="match status" value="1"/>
</dbReference>
<protein>
    <submittedName>
        <fullName evidence="7">Radical SAM protein</fullName>
    </submittedName>
</protein>
<keyword evidence="4" id="KW-0408">Iron</keyword>
<evidence type="ECO:0000259" key="6">
    <source>
        <dbReference type="PROSITE" id="PS51918"/>
    </source>
</evidence>
<keyword evidence="5" id="KW-0411">Iron-sulfur</keyword>
<dbReference type="CDD" id="cd01335">
    <property type="entry name" value="Radical_SAM"/>
    <property type="match status" value="1"/>
</dbReference>
<accession>A0ABP3U3N0</accession>
<keyword evidence="8" id="KW-1185">Reference proteome</keyword>
<proteinExistence type="predicted"/>
<organism evidence="7 8">
    <name type="scientific">Clostridium malenominatum</name>
    <dbReference type="NCBI Taxonomy" id="1539"/>
    <lineage>
        <taxon>Bacteria</taxon>
        <taxon>Bacillati</taxon>
        <taxon>Bacillota</taxon>
        <taxon>Clostridia</taxon>
        <taxon>Eubacteriales</taxon>
        <taxon>Clostridiaceae</taxon>
        <taxon>Clostridium</taxon>
    </lineage>
</organism>